<evidence type="ECO:0000313" key="12">
    <source>
        <dbReference type="EMBL" id="QCI07568.1"/>
    </source>
</evidence>
<keyword evidence="3 12" id="KW-0436">Ligase</keyword>
<dbReference type="GO" id="GO:0000287">
    <property type="term" value="F:magnesium ion binding"/>
    <property type="evidence" value="ECO:0007669"/>
    <property type="project" value="InterPro"/>
</dbReference>
<gene>
    <name evidence="12" type="primary">syfB</name>
</gene>
<dbReference type="SMART" id="SM00874">
    <property type="entry name" value="B5"/>
    <property type="match status" value="1"/>
</dbReference>
<dbReference type="InterPro" id="IPR005121">
    <property type="entry name" value="Fdx_antiC-bd"/>
</dbReference>
<geneLocation type="plastid" evidence="12"/>
<dbReference type="Pfam" id="PF03147">
    <property type="entry name" value="FDX-ACB"/>
    <property type="match status" value="1"/>
</dbReference>
<dbReference type="Pfam" id="PF17759">
    <property type="entry name" value="tRNA_synthFbeta"/>
    <property type="match status" value="1"/>
</dbReference>
<reference evidence="12" key="2">
    <citation type="submission" date="2019-04" db="EMBL/GenBank/DDBJ databases">
        <authorList>
            <person name="Pasella M."/>
        </authorList>
    </citation>
    <scope>NUCLEOTIDE SEQUENCE</scope>
    <source>
        <strain evidence="12">PD2930</strain>
    </source>
</reference>
<dbReference type="Gene3D" id="3.50.40.10">
    <property type="entry name" value="Phenylalanyl-trna Synthetase, Chain B, domain 3"/>
    <property type="match status" value="1"/>
</dbReference>
<dbReference type="SUPFAM" id="SSF54991">
    <property type="entry name" value="Anticodon-binding domain of PheRS"/>
    <property type="match status" value="1"/>
</dbReference>
<evidence type="ECO:0000256" key="4">
    <source>
        <dbReference type="ARBA" id="ARBA00022723"/>
    </source>
</evidence>
<evidence type="ECO:0000256" key="3">
    <source>
        <dbReference type="ARBA" id="ARBA00022598"/>
    </source>
</evidence>
<sequence>MKFSWKILNQFINLKEIEFNKFVDILTLSGFEVEQIKKEKEIKEIFIQLSITANRKEVNCLFNLAQEIKIIFNKPLTIQLYKFETYLYDYTNYVIKQSQQLKYIKFNTINNIAKNNSPDWLKQYLRSCDNISTCLIEDIQNYARIKWGHKIYIVDLLKFNTNLIEYRSISIKKGLQSSNQEILMYKNYELLKLDNNLNLNQELLKFKYQNILLCWPIYNNAINRNQINRIDTFNNAYNEILQILTTNSNCTISQSYSNSHKILDKQQNINVKLSDIQSILGPVNNNSPANKYLSYKNIIYHLRKLQLKPVYKLYNKDIYVQVPREREHDLQRSIDIIEEVGRIHGFNHFLNHLPTYQQKGKIKFKMFYKNKIHDTLRYMGFNEVLNSPLVDSGNRYSLFIDNPITQEHKVLRTNILENLIHNYQTNYKQRNHRIEIFEIGQIFYSGNRSDYNENTHLAGLIYNKHYWRKNWTDKPENFSWLHAKGLLEIFLNQINSQITWKHIFDIKLESHIKNLYFLFEQNKCIAIYNQQKQKTIGIFGQINRKYIHKLYDNHNTYIFEINIDELIKTININKHLKYRIKPYSLYPSISRDISIEISKSDEVNKIKLLLSQIHNNLIESIDILNEYSNTKSINKRSICLRITYRAINKTLTHQDINSINENIVNLLQKQKKEILT</sequence>
<dbReference type="Gene3D" id="3.30.56.10">
    <property type="match status" value="2"/>
</dbReference>
<dbReference type="InterPro" id="IPR045060">
    <property type="entry name" value="Phe-tRNA-ligase_IIc_bsu"/>
</dbReference>
<dbReference type="GO" id="GO:0005524">
    <property type="term" value="F:ATP binding"/>
    <property type="evidence" value="ECO:0007669"/>
    <property type="project" value="UniProtKB-KW"/>
</dbReference>
<evidence type="ECO:0000256" key="6">
    <source>
        <dbReference type="ARBA" id="ARBA00022840"/>
    </source>
</evidence>
<feature type="domain" description="FDX-ACB" evidence="10">
    <location>
        <begin position="584"/>
        <end position="676"/>
    </location>
</feature>
<evidence type="ECO:0000256" key="2">
    <source>
        <dbReference type="ARBA" id="ARBA00012814"/>
    </source>
</evidence>
<dbReference type="AlphaFoldDB" id="A0A4D6WY69"/>
<dbReference type="SUPFAM" id="SSF56037">
    <property type="entry name" value="PheT/TilS domain"/>
    <property type="match status" value="1"/>
</dbReference>
<accession>A0A4D6WY69</accession>
<dbReference type="SUPFAM" id="SSF46955">
    <property type="entry name" value="Putative DNA-binding domain"/>
    <property type="match status" value="2"/>
</dbReference>
<dbReference type="InterPro" id="IPR041616">
    <property type="entry name" value="PheRS_beta_core"/>
</dbReference>
<dbReference type="InterPro" id="IPR020825">
    <property type="entry name" value="Phe-tRNA_synthase-like_B3/B4"/>
</dbReference>
<evidence type="ECO:0000256" key="1">
    <source>
        <dbReference type="ARBA" id="ARBA00001946"/>
    </source>
</evidence>
<comment type="cofactor">
    <cofactor evidence="1">
        <name>Mg(2+)</name>
        <dbReference type="ChEBI" id="CHEBI:18420"/>
    </cofactor>
</comment>
<dbReference type="InterPro" id="IPR009061">
    <property type="entry name" value="DNA-bd_dom_put_sf"/>
</dbReference>
<dbReference type="SUPFAM" id="SSF55681">
    <property type="entry name" value="Class II aaRS and biotin synthetases"/>
    <property type="match status" value="1"/>
</dbReference>
<keyword evidence="7" id="KW-0460">Magnesium</keyword>
<dbReference type="GO" id="GO:0004826">
    <property type="term" value="F:phenylalanine-tRNA ligase activity"/>
    <property type="evidence" value="ECO:0007669"/>
    <property type="project" value="UniProtKB-EC"/>
</dbReference>
<evidence type="ECO:0000256" key="5">
    <source>
        <dbReference type="ARBA" id="ARBA00022741"/>
    </source>
</evidence>
<dbReference type="PROSITE" id="PS51447">
    <property type="entry name" value="FDX_ACB"/>
    <property type="match status" value="1"/>
</dbReference>
<dbReference type="Gene3D" id="3.30.930.10">
    <property type="entry name" value="Bira Bifunctional Protein, Domain 2"/>
    <property type="match status" value="1"/>
</dbReference>
<name>A0A4D6WY69_9FLOR</name>
<dbReference type="InterPro" id="IPR045864">
    <property type="entry name" value="aa-tRNA-synth_II/BPL/LPL"/>
</dbReference>
<keyword evidence="12" id="KW-0934">Plastid</keyword>
<organism evidence="12">
    <name type="scientific">Nitophyllum punctatum</name>
    <dbReference type="NCBI Taxonomy" id="158729"/>
    <lineage>
        <taxon>Eukaryota</taxon>
        <taxon>Rhodophyta</taxon>
        <taxon>Florideophyceae</taxon>
        <taxon>Rhodymeniophycidae</taxon>
        <taxon>Ceramiales</taxon>
        <taxon>Delesseriaceae</taxon>
        <taxon>Nitophylloideae</taxon>
        <taxon>Nitophyllum</taxon>
    </lineage>
</organism>
<feature type="domain" description="B5" evidence="11">
    <location>
        <begin position="264"/>
        <end position="351"/>
    </location>
</feature>
<dbReference type="PANTHER" id="PTHR10947">
    <property type="entry name" value="PHENYLALANYL-TRNA SYNTHETASE BETA CHAIN AND LEUCINE-RICH REPEAT-CONTAINING PROTEIN 47"/>
    <property type="match status" value="1"/>
</dbReference>
<proteinExistence type="predicted"/>
<dbReference type="InterPro" id="IPR036690">
    <property type="entry name" value="Fdx_antiC-bd_sf"/>
</dbReference>
<dbReference type="EC" id="6.1.1.20" evidence="2"/>
<keyword evidence="5" id="KW-0547">Nucleotide-binding</keyword>
<keyword evidence="4" id="KW-0479">Metal-binding</keyword>
<dbReference type="PROSITE" id="PS51483">
    <property type="entry name" value="B5"/>
    <property type="match status" value="1"/>
</dbReference>
<reference evidence="12" key="1">
    <citation type="journal article" date="2019" name="Mol. Phylogenet. Evol.">
        <title>Morphological evolution and classification of the red algal order Ceramiales inferred using plastid phylogenomics.</title>
        <authorList>
            <person name="Diaz-Tapia P."/>
            <person name="Pasella M.M."/>
            <person name="Verbruggen H."/>
            <person name="Maggs C.A."/>
        </authorList>
    </citation>
    <scope>NUCLEOTIDE SEQUENCE</scope>
    <source>
        <strain evidence="12">PD2930</strain>
    </source>
</reference>
<evidence type="ECO:0000259" key="10">
    <source>
        <dbReference type="PROSITE" id="PS51447"/>
    </source>
</evidence>
<evidence type="ECO:0000259" key="11">
    <source>
        <dbReference type="PROSITE" id="PS51483"/>
    </source>
</evidence>
<dbReference type="GO" id="GO:0006432">
    <property type="term" value="P:phenylalanyl-tRNA aminoacylation"/>
    <property type="evidence" value="ECO:0007669"/>
    <property type="project" value="InterPro"/>
</dbReference>
<dbReference type="InterPro" id="IPR005147">
    <property type="entry name" value="tRNA_synthase_B5-dom"/>
</dbReference>
<dbReference type="SMART" id="SM00896">
    <property type="entry name" value="FDX-ACB"/>
    <property type="match status" value="1"/>
</dbReference>
<dbReference type="GO" id="GO:0003723">
    <property type="term" value="F:RNA binding"/>
    <property type="evidence" value="ECO:0007669"/>
    <property type="project" value="InterPro"/>
</dbReference>
<evidence type="ECO:0000256" key="9">
    <source>
        <dbReference type="ARBA" id="ARBA00023146"/>
    </source>
</evidence>
<keyword evidence="8" id="KW-0648">Protein biosynthesis</keyword>
<dbReference type="EMBL" id="MK814699">
    <property type="protein sequence ID" value="QCI07568.1"/>
    <property type="molecule type" value="Genomic_DNA"/>
</dbReference>
<evidence type="ECO:0000256" key="7">
    <source>
        <dbReference type="ARBA" id="ARBA00022842"/>
    </source>
</evidence>
<dbReference type="Gene3D" id="3.30.70.380">
    <property type="entry name" value="Ferrodoxin-fold anticodon-binding domain"/>
    <property type="match status" value="1"/>
</dbReference>
<dbReference type="Pfam" id="PF03484">
    <property type="entry name" value="B5"/>
    <property type="match status" value="1"/>
</dbReference>
<keyword evidence="6" id="KW-0067">ATP-binding</keyword>
<dbReference type="PANTHER" id="PTHR10947:SF3">
    <property type="entry name" value="LEUCINE-RICH REPEAT-CONTAINING PROTEIN 47"/>
    <property type="match status" value="1"/>
</dbReference>
<evidence type="ECO:0000256" key="8">
    <source>
        <dbReference type="ARBA" id="ARBA00022917"/>
    </source>
</evidence>
<keyword evidence="9" id="KW-0030">Aminoacyl-tRNA synthetase</keyword>
<protein>
    <recommendedName>
        <fullName evidence="2">phenylalanine--tRNA ligase</fullName>
        <ecNumber evidence="2">6.1.1.20</ecNumber>
    </recommendedName>
</protein>